<gene>
    <name evidence="1" type="ORF">COT87_02240</name>
</gene>
<evidence type="ECO:0008006" key="3">
    <source>
        <dbReference type="Google" id="ProtNLM"/>
    </source>
</evidence>
<dbReference type="Gene3D" id="3.40.50.450">
    <property type="match status" value="1"/>
</dbReference>
<evidence type="ECO:0000313" key="2">
    <source>
        <dbReference type="Proteomes" id="UP000230796"/>
    </source>
</evidence>
<proteinExistence type="predicted"/>
<comment type="caution">
    <text evidence="1">The sequence shown here is derived from an EMBL/GenBank/DDBJ whole genome shotgun (WGS) entry which is preliminary data.</text>
</comment>
<evidence type="ECO:0000313" key="1">
    <source>
        <dbReference type="EMBL" id="PIR98927.1"/>
    </source>
</evidence>
<protein>
    <recommendedName>
        <fullName evidence="3">Nucleoside 2-deoxyribosyltransferase</fullName>
    </recommendedName>
</protein>
<reference evidence="2" key="1">
    <citation type="submission" date="2017-09" db="EMBL/GenBank/DDBJ databases">
        <title>Depth-based differentiation of microbial function through sediment-hosted aquifers and enrichment of novel symbionts in the deep terrestrial subsurface.</title>
        <authorList>
            <person name="Probst A.J."/>
            <person name="Ladd B."/>
            <person name="Jarett J.K."/>
            <person name="Geller-Mcgrath D.E."/>
            <person name="Sieber C.M.K."/>
            <person name="Emerson J.B."/>
            <person name="Anantharaman K."/>
            <person name="Thomas B.C."/>
            <person name="Malmstrom R."/>
            <person name="Stieglmeier M."/>
            <person name="Klingl A."/>
            <person name="Woyke T."/>
            <person name="Ryan C.M."/>
            <person name="Banfield J.F."/>
        </authorList>
    </citation>
    <scope>NUCLEOTIDE SEQUENCE [LARGE SCALE GENOMIC DNA]</scope>
</reference>
<dbReference type="Proteomes" id="UP000230796">
    <property type="component" value="Unassembled WGS sequence"/>
</dbReference>
<accession>A0A2H0VIJ8</accession>
<organism evidence="1 2">
    <name type="scientific">Candidatus Collierbacteria bacterium CG10_big_fil_rev_8_21_14_0_10_44_9</name>
    <dbReference type="NCBI Taxonomy" id="1974535"/>
    <lineage>
        <taxon>Bacteria</taxon>
        <taxon>Candidatus Collieribacteriota</taxon>
    </lineage>
</organism>
<name>A0A2H0VIJ8_9BACT</name>
<dbReference type="EMBL" id="PFAF01000044">
    <property type="protein sequence ID" value="PIR98927.1"/>
    <property type="molecule type" value="Genomic_DNA"/>
</dbReference>
<sequence>MKLFWTASYHGKSLYQKNYNLISRAIDSQPGLEVVATEKGNYLDLVPPTVKTRMKNQPLKLHYNAIRRGILWSDAVIIEISQEDFQLGHEATLAIQAKKHVLCLSTHEDFSQKIANRYFHGAKYNRTTVEEQIESFLKLAQKDLLSRRFNLFLTSSQEQFLKSRGQESGLGASDYLRSLIDTARKE</sequence>
<dbReference type="AlphaFoldDB" id="A0A2H0VIJ8"/>